<protein>
    <submittedName>
        <fullName evidence="1">Uncharacterized protein</fullName>
    </submittedName>
</protein>
<sequence length="306" mass="34117">MAYHRDSEKSFHLAVAEYGNSRLPNGPIVTTADGKIQGSILKSVYGPEYLAFTRIPYGKPPIGPLRFQAPQPAAKWEGVLDGSKQGFFPLHCVPDSDCPEVGGSEDCLTVNVYTKSIDSCRKKPVIFFVPGAGFLYASNHEGSCRYDYLITQNIVLVSVNYRQGPLGFLNLGHELASGNQGIRDVILALKWTRRNIEAFGGDPENITIMGSSAGSYTCHLLTLIPSTKGIAHADDMSYVLYFTYMRIKMGEEVYPQERTLDRIVSEKLVRMFYNFAAFGNPTPQTDDTYLTTSRAFYDKIKEVYRV</sequence>
<keyword evidence="2" id="KW-1185">Reference proteome</keyword>
<evidence type="ECO:0000313" key="2">
    <source>
        <dbReference type="Proteomes" id="UP001239111"/>
    </source>
</evidence>
<accession>A0ACC2NZ12</accession>
<evidence type="ECO:0000313" key="1">
    <source>
        <dbReference type="EMBL" id="KAJ8676021.1"/>
    </source>
</evidence>
<reference evidence="1" key="1">
    <citation type="submission" date="2023-04" db="EMBL/GenBank/DDBJ databases">
        <title>A chromosome-level genome assembly of the parasitoid wasp Eretmocerus hayati.</title>
        <authorList>
            <person name="Zhong Y."/>
            <person name="Liu S."/>
            <person name="Liu Y."/>
        </authorList>
    </citation>
    <scope>NUCLEOTIDE SEQUENCE</scope>
    <source>
        <strain evidence="1">ZJU_SS_LIU_2023</strain>
    </source>
</reference>
<name>A0ACC2NZ12_9HYME</name>
<organism evidence="1 2">
    <name type="scientific">Eretmocerus hayati</name>
    <dbReference type="NCBI Taxonomy" id="131215"/>
    <lineage>
        <taxon>Eukaryota</taxon>
        <taxon>Metazoa</taxon>
        <taxon>Ecdysozoa</taxon>
        <taxon>Arthropoda</taxon>
        <taxon>Hexapoda</taxon>
        <taxon>Insecta</taxon>
        <taxon>Pterygota</taxon>
        <taxon>Neoptera</taxon>
        <taxon>Endopterygota</taxon>
        <taxon>Hymenoptera</taxon>
        <taxon>Apocrita</taxon>
        <taxon>Proctotrupomorpha</taxon>
        <taxon>Chalcidoidea</taxon>
        <taxon>Aphelinidae</taxon>
        <taxon>Aphelininae</taxon>
        <taxon>Eretmocerus</taxon>
    </lineage>
</organism>
<dbReference type="Proteomes" id="UP001239111">
    <property type="component" value="Chromosome 2"/>
</dbReference>
<proteinExistence type="predicted"/>
<gene>
    <name evidence="1" type="ORF">QAD02_011807</name>
</gene>
<dbReference type="EMBL" id="CM056742">
    <property type="protein sequence ID" value="KAJ8676021.1"/>
    <property type="molecule type" value="Genomic_DNA"/>
</dbReference>
<comment type="caution">
    <text evidence="1">The sequence shown here is derived from an EMBL/GenBank/DDBJ whole genome shotgun (WGS) entry which is preliminary data.</text>
</comment>